<keyword evidence="1" id="KW-0472">Membrane</keyword>
<sequence length="119" mass="14086">MKKILLFILKVISYFMVLFSILILIIGLLQLDGIKHNDFMTEPLTIIVVCVAFLIWRFNAEKEIRYQRKKSKEIKRKINIKEENLSNNSIQTLVEFKELLSLGIITKEEFEKKKNDLLN</sequence>
<feature type="transmembrane region" description="Helical" evidence="1">
    <location>
        <begin position="12"/>
        <end position="31"/>
    </location>
</feature>
<organism evidence="2 3">
    <name type="scientific">Clostridium beijerinckii</name>
    <name type="common">Clostridium MP</name>
    <dbReference type="NCBI Taxonomy" id="1520"/>
    <lineage>
        <taxon>Bacteria</taxon>
        <taxon>Bacillati</taxon>
        <taxon>Bacillota</taxon>
        <taxon>Clostridia</taxon>
        <taxon>Eubacteriales</taxon>
        <taxon>Clostridiaceae</taxon>
        <taxon>Clostridium</taxon>
    </lineage>
</organism>
<feature type="transmembrane region" description="Helical" evidence="1">
    <location>
        <begin position="43"/>
        <end position="60"/>
    </location>
</feature>
<dbReference type="EMBL" id="MWMH01000005">
    <property type="protein sequence ID" value="OOP72291.1"/>
    <property type="molecule type" value="Genomic_DNA"/>
</dbReference>
<name>A0A1S9N4K3_CLOBE</name>
<dbReference type="AlphaFoldDB" id="A0A1S9N4K3"/>
<evidence type="ECO:0000313" key="2">
    <source>
        <dbReference type="EMBL" id="OOP72291.1"/>
    </source>
</evidence>
<keyword evidence="1" id="KW-1133">Transmembrane helix</keyword>
<dbReference type="RefSeq" id="WP_078116109.1">
    <property type="nucleotide sequence ID" value="NZ_MWMH01000005.1"/>
</dbReference>
<proteinExistence type="predicted"/>
<gene>
    <name evidence="2" type="ORF">CBEIBR21_15205</name>
</gene>
<keyword evidence="1" id="KW-0812">Transmembrane</keyword>
<comment type="caution">
    <text evidence="2">The sequence shown here is derived from an EMBL/GenBank/DDBJ whole genome shotgun (WGS) entry which is preliminary data.</text>
</comment>
<evidence type="ECO:0000313" key="3">
    <source>
        <dbReference type="Proteomes" id="UP000190959"/>
    </source>
</evidence>
<accession>A0A1S9N4K3</accession>
<evidence type="ECO:0000256" key="1">
    <source>
        <dbReference type="SAM" id="Phobius"/>
    </source>
</evidence>
<reference evidence="2 3" key="1">
    <citation type="submission" date="2017-02" db="EMBL/GenBank/DDBJ databases">
        <title>Genome sequence of Clostridium beijerinckii Br21.</title>
        <authorList>
            <person name="Fonseca B.C."/>
            <person name="Guazzaroni M.E."/>
            <person name="Riano-Pachon D.M."/>
            <person name="Reginatto V."/>
        </authorList>
    </citation>
    <scope>NUCLEOTIDE SEQUENCE [LARGE SCALE GENOMIC DNA]</scope>
    <source>
        <strain evidence="2 3">Br21</strain>
    </source>
</reference>
<dbReference type="Proteomes" id="UP000190959">
    <property type="component" value="Unassembled WGS sequence"/>
</dbReference>
<protein>
    <recommendedName>
        <fullName evidence="4">SHOCT domain-containing protein</fullName>
    </recommendedName>
</protein>
<evidence type="ECO:0008006" key="4">
    <source>
        <dbReference type="Google" id="ProtNLM"/>
    </source>
</evidence>